<dbReference type="Proteomes" id="UP000008549">
    <property type="component" value="Unassembled WGS sequence"/>
</dbReference>
<dbReference type="GeneID" id="68919569"/>
<dbReference type="InParanoid" id="B6IGW0"/>
<organism evidence="1 2">
    <name type="scientific">Caenorhabditis briggsae</name>
    <dbReference type="NCBI Taxonomy" id="6238"/>
    <lineage>
        <taxon>Eukaryota</taxon>
        <taxon>Metazoa</taxon>
        <taxon>Ecdysozoa</taxon>
        <taxon>Nematoda</taxon>
        <taxon>Chromadorea</taxon>
        <taxon>Rhabditida</taxon>
        <taxon>Rhabditina</taxon>
        <taxon>Rhabditomorpha</taxon>
        <taxon>Rhabditoidea</taxon>
        <taxon>Rhabditidae</taxon>
        <taxon>Peloderinae</taxon>
        <taxon>Caenorhabditis</taxon>
    </lineage>
</organism>
<evidence type="ECO:0000313" key="1">
    <source>
        <dbReference type="EMBL" id="CAR99140.1"/>
    </source>
</evidence>
<protein>
    <submittedName>
        <fullName evidence="1">Protein CBG28121</fullName>
    </submittedName>
</protein>
<dbReference type="KEGG" id="cbr:CBG_28121"/>
<sequence length="67" mass="7828">MKKFVRWILRKFVLSNSTTTTELQSSSAKQIVNELDDEYDEDEVDEKEPGVLHSHIGDEVWQHFGSF</sequence>
<gene>
    <name evidence="1 3" type="ORF">CBG28121</name>
    <name evidence="1" type="ORF">CBG_28121</name>
</gene>
<dbReference type="EMBL" id="HE601041">
    <property type="protein sequence ID" value="CAR99140.1"/>
    <property type="molecule type" value="Genomic_DNA"/>
</dbReference>
<name>B6IGW0_CAEBR</name>
<keyword evidence="2" id="KW-1185">Reference proteome</keyword>
<dbReference type="WormBase" id="CBG28121">
    <property type="protein sequence ID" value="CBP36934"/>
    <property type="gene ID" value="WBGene00089535"/>
</dbReference>
<evidence type="ECO:0000313" key="3">
    <source>
        <dbReference type="WormBase" id="CBG28121"/>
    </source>
</evidence>
<dbReference type="CTD" id="68919569"/>
<accession>B6IGW0</accession>
<reference evidence="1 2" key="1">
    <citation type="journal article" date="2003" name="PLoS Biol.">
        <title>The genome sequence of Caenorhabditis briggsae: a platform for comparative genomics.</title>
        <authorList>
            <person name="Stein L.D."/>
            <person name="Bao Z."/>
            <person name="Blasiar D."/>
            <person name="Blumenthal T."/>
            <person name="Brent M.R."/>
            <person name="Chen N."/>
            <person name="Chinwalla A."/>
            <person name="Clarke L."/>
            <person name="Clee C."/>
            <person name="Coghlan A."/>
            <person name="Coulson A."/>
            <person name="D'Eustachio P."/>
            <person name="Fitch D.H."/>
            <person name="Fulton L.A."/>
            <person name="Fulton R.E."/>
            <person name="Griffiths-Jones S."/>
            <person name="Harris T.W."/>
            <person name="Hillier L.W."/>
            <person name="Kamath R."/>
            <person name="Kuwabara P.E."/>
            <person name="Mardis E.R."/>
            <person name="Marra M.A."/>
            <person name="Miner T.L."/>
            <person name="Minx P."/>
            <person name="Mullikin J.C."/>
            <person name="Plumb R.W."/>
            <person name="Rogers J."/>
            <person name="Schein J.E."/>
            <person name="Sohrmann M."/>
            <person name="Spieth J."/>
            <person name="Stajich J.E."/>
            <person name="Wei C."/>
            <person name="Willey D."/>
            <person name="Wilson R.K."/>
            <person name="Durbin R."/>
            <person name="Waterston R.H."/>
        </authorList>
    </citation>
    <scope>NUCLEOTIDE SEQUENCE [LARGE SCALE GENOMIC DNA]</scope>
    <source>
        <strain evidence="1 2">AF16</strain>
    </source>
</reference>
<proteinExistence type="predicted"/>
<dbReference type="RefSeq" id="XP_045098707.1">
    <property type="nucleotide sequence ID" value="XM_045240685.1"/>
</dbReference>
<dbReference type="HOGENOM" id="CLU_2814732_0_0_1"/>
<reference evidence="1 2" key="2">
    <citation type="journal article" date="2011" name="PLoS Genet.">
        <title>Caenorhabditis briggsae recombinant inbred line genotypes reveal inter-strain incompatibility and the evolution of recombination.</title>
        <authorList>
            <person name="Ross J.A."/>
            <person name="Koboldt D.C."/>
            <person name="Staisch J.E."/>
            <person name="Chamberlin H.M."/>
            <person name="Gupta B.P."/>
            <person name="Miller R.D."/>
            <person name="Baird S.E."/>
            <person name="Haag E.S."/>
        </authorList>
    </citation>
    <scope>NUCLEOTIDE SEQUENCE [LARGE SCALE GENOMIC DNA]</scope>
    <source>
        <strain evidence="1 2">AF16</strain>
    </source>
</reference>
<evidence type="ECO:0000313" key="2">
    <source>
        <dbReference type="Proteomes" id="UP000008549"/>
    </source>
</evidence>
<dbReference type="AlphaFoldDB" id="B6IGW0"/>